<dbReference type="RefSeq" id="WP_208007389.1">
    <property type="nucleotide sequence ID" value="NZ_CP071796.1"/>
</dbReference>
<organism evidence="2 3">
    <name type="scientific">Ottowia testudinis</name>
    <dbReference type="NCBI Taxonomy" id="2816950"/>
    <lineage>
        <taxon>Bacteria</taxon>
        <taxon>Pseudomonadati</taxon>
        <taxon>Pseudomonadota</taxon>
        <taxon>Betaproteobacteria</taxon>
        <taxon>Burkholderiales</taxon>
        <taxon>Comamonadaceae</taxon>
        <taxon>Ottowia</taxon>
    </lineage>
</organism>
<sequence>MKTASAFLHFLREAKCATYAAQGDAASVPAALSGMRQLEYSKPPYLYRDVYAGFARFAGQETVLSADAPVWSMVYAGGLCGGVADDQATPVFAALRKALLMPPEALPLRGPAMLVMDDMSYTCVTEGDLKRFHGAEQIRRGDQTLYELRFSGGNL</sequence>
<keyword evidence="3" id="KW-1185">Reference proteome</keyword>
<dbReference type="KEGG" id="otd:J1M35_12620"/>
<evidence type="ECO:0000313" key="3">
    <source>
        <dbReference type="Proteomes" id="UP000663903"/>
    </source>
</evidence>
<dbReference type="InterPro" id="IPR043735">
    <property type="entry name" value="DUF5680"/>
</dbReference>
<proteinExistence type="predicted"/>
<dbReference type="EMBL" id="CP071796">
    <property type="protein sequence ID" value="QTD43982.1"/>
    <property type="molecule type" value="Genomic_DNA"/>
</dbReference>
<evidence type="ECO:0000259" key="1">
    <source>
        <dbReference type="Pfam" id="PF18931"/>
    </source>
</evidence>
<name>A0A975H4J5_9BURK</name>
<dbReference type="Pfam" id="PF18931">
    <property type="entry name" value="DUF5680"/>
    <property type="match status" value="1"/>
</dbReference>
<dbReference type="Proteomes" id="UP000663903">
    <property type="component" value="Chromosome"/>
</dbReference>
<reference evidence="2" key="1">
    <citation type="submission" date="2021-03" db="EMBL/GenBank/DDBJ databases">
        <title>Ottowia sp. 27C isolated from the cloaca of a Giant Asian pond turtle (Heosemys grandis).</title>
        <authorList>
            <person name="Spergser J."/>
            <person name="Busse H.-J."/>
        </authorList>
    </citation>
    <scope>NUCLEOTIDE SEQUENCE</scope>
    <source>
        <strain evidence="2">27C</strain>
    </source>
</reference>
<feature type="domain" description="DUF5680" evidence="1">
    <location>
        <begin position="49"/>
        <end position="154"/>
    </location>
</feature>
<protein>
    <recommendedName>
        <fullName evidence="1">DUF5680 domain-containing protein</fullName>
    </recommendedName>
</protein>
<gene>
    <name evidence="2" type="ORF">J1M35_12620</name>
</gene>
<evidence type="ECO:0000313" key="2">
    <source>
        <dbReference type="EMBL" id="QTD43982.1"/>
    </source>
</evidence>
<accession>A0A975H4J5</accession>
<dbReference type="AlphaFoldDB" id="A0A975H4J5"/>